<keyword evidence="3" id="KW-1185">Reference proteome</keyword>
<feature type="domain" description="DUF5641" evidence="1">
    <location>
        <begin position="10"/>
        <end position="102"/>
    </location>
</feature>
<evidence type="ECO:0000313" key="3">
    <source>
        <dbReference type="Proteomes" id="UP000299102"/>
    </source>
</evidence>
<proteinExistence type="predicted"/>
<accession>A0A4C1W195</accession>
<gene>
    <name evidence="2" type="ORF">EVAR_41791_1</name>
</gene>
<organism evidence="2 3">
    <name type="scientific">Eumeta variegata</name>
    <name type="common">Bagworm moth</name>
    <name type="synonym">Eumeta japonica</name>
    <dbReference type="NCBI Taxonomy" id="151549"/>
    <lineage>
        <taxon>Eukaryota</taxon>
        <taxon>Metazoa</taxon>
        <taxon>Ecdysozoa</taxon>
        <taxon>Arthropoda</taxon>
        <taxon>Hexapoda</taxon>
        <taxon>Insecta</taxon>
        <taxon>Pterygota</taxon>
        <taxon>Neoptera</taxon>
        <taxon>Endopterygota</taxon>
        <taxon>Lepidoptera</taxon>
        <taxon>Glossata</taxon>
        <taxon>Ditrysia</taxon>
        <taxon>Tineoidea</taxon>
        <taxon>Psychidae</taxon>
        <taxon>Oiketicinae</taxon>
        <taxon>Eumeta</taxon>
    </lineage>
</organism>
<dbReference type="PANTHER" id="PTHR47331">
    <property type="entry name" value="PHD-TYPE DOMAIN-CONTAINING PROTEIN"/>
    <property type="match status" value="1"/>
</dbReference>
<dbReference type="PANTHER" id="PTHR47331:SF5">
    <property type="entry name" value="RIBONUCLEASE H"/>
    <property type="match status" value="1"/>
</dbReference>
<dbReference type="Proteomes" id="UP000299102">
    <property type="component" value="Unassembled WGS sequence"/>
</dbReference>
<dbReference type="AlphaFoldDB" id="A0A4C1W195"/>
<dbReference type="EMBL" id="BGZK01000444">
    <property type="protein sequence ID" value="GBP43934.1"/>
    <property type="molecule type" value="Genomic_DNA"/>
</dbReference>
<comment type="caution">
    <text evidence="2">The sequence shown here is derived from an EMBL/GenBank/DDBJ whole genome shotgun (WGS) entry which is preliminary data.</text>
</comment>
<dbReference type="STRING" id="151549.A0A4C1W195"/>
<dbReference type="Pfam" id="PF18701">
    <property type="entry name" value="DUF5641"/>
    <property type="match status" value="1"/>
</dbReference>
<evidence type="ECO:0000313" key="2">
    <source>
        <dbReference type="EMBL" id="GBP43934.1"/>
    </source>
</evidence>
<protein>
    <recommendedName>
        <fullName evidence="1">DUF5641 domain-containing protein</fullName>
    </recommendedName>
</protein>
<sequence>MLILRLLRLSQFQRLQQLVQNIWNRFQSEYLYTLQQRYKWTDLAESHEVGDIVLINQDSVSPLQWQRGRISKLYPGWDDSVRIVDVRTPTSVLHQAVTNFARLPVQ</sequence>
<reference evidence="2 3" key="1">
    <citation type="journal article" date="2019" name="Commun. Biol.">
        <title>The bagworm genome reveals a unique fibroin gene that provides high tensile strength.</title>
        <authorList>
            <person name="Kono N."/>
            <person name="Nakamura H."/>
            <person name="Ohtoshi R."/>
            <person name="Tomita M."/>
            <person name="Numata K."/>
            <person name="Arakawa K."/>
        </authorList>
    </citation>
    <scope>NUCLEOTIDE SEQUENCE [LARGE SCALE GENOMIC DNA]</scope>
</reference>
<name>A0A4C1W195_EUMVA</name>
<evidence type="ECO:0000259" key="1">
    <source>
        <dbReference type="Pfam" id="PF18701"/>
    </source>
</evidence>
<dbReference type="OrthoDB" id="8052806at2759"/>
<dbReference type="InterPro" id="IPR040676">
    <property type="entry name" value="DUF5641"/>
</dbReference>